<accession>A0AAD5FLD2</accession>
<sequence>MGYLAEASQQLLERENCLFKLQSPSEEVICTEDDKECLKKDYETLMDHLKFAVHDSFNLENQEMLRSAIMAIVQQEERDKLWEEAAEESPCWRPMRCREIHDTIIKELVEERLEQTNEEESDMDILKRDVIKMCDIQKDLLQVVNHVQKCYTDINVVQMYTQLYHQAFSGKLRKLLQCSVTIDDCKFILQQTNGFSKHILQHDELNQHIKIESLGALLPEEEHMSLEEQYLSHKEKEVETWLTNALKLKKTDWDANKKPELLDDYYFCNLYLDVIGLFNGAINEVSDILGNDKAQTILMQMGSFLMSYKNCMEEFLEEGQQMNITEIMKAQLFNICKIREYIEKQESLPHEVKVAWLSTLSELRDSCHNYFLSPIHKDLKENYCKLWTSNWFSKHEEIVDKFEDTLNEKIHTLNGLHCACQKRFGLGNRDISFKCFTSECETLTKKKSQKQKQKQQKESCRIWCLI</sequence>
<keyword evidence="2" id="KW-1185">Reference proteome</keyword>
<dbReference type="InterPro" id="IPR010326">
    <property type="entry name" value="EXOC3/Sec6"/>
</dbReference>
<dbReference type="PANTHER" id="PTHR21292:SF4">
    <property type="entry name" value="TUMOR NECROSIS FACTOR ALPHA-INDUCED PROTEIN 2"/>
    <property type="match status" value="1"/>
</dbReference>
<name>A0AAD5FLD2_SILAS</name>
<evidence type="ECO:0000313" key="1">
    <source>
        <dbReference type="EMBL" id="KAI5619842.1"/>
    </source>
</evidence>
<proteinExistence type="predicted"/>
<dbReference type="EMBL" id="MU551660">
    <property type="protein sequence ID" value="KAI5619842.1"/>
    <property type="molecule type" value="Genomic_DNA"/>
</dbReference>
<protein>
    <submittedName>
        <fullName evidence="1">Tumor necrosis factor alpha-induced protein 2</fullName>
    </submittedName>
</protein>
<dbReference type="GO" id="GO:0000149">
    <property type="term" value="F:SNARE binding"/>
    <property type="evidence" value="ECO:0007669"/>
    <property type="project" value="TreeGrafter"/>
</dbReference>
<dbReference type="GO" id="GO:0051601">
    <property type="term" value="P:exocyst localization"/>
    <property type="evidence" value="ECO:0007669"/>
    <property type="project" value="TreeGrafter"/>
</dbReference>
<dbReference type="GO" id="GO:0000145">
    <property type="term" value="C:exocyst"/>
    <property type="evidence" value="ECO:0007669"/>
    <property type="project" value="InterPro"/>
</dbReference>
<comment type="caution">
    <text evidence="1">The sequence shown here is derived from an EMBL/GenBank/DDBJ whole genome shotgun (WGS) entry which is preliminary data.</text>
</comment>
<dbReference type="Proteomes" id="UP001205998">
    <property type="component" value="Unassembled WGS sequence"/>
</dbReference>
<dbReference type="GO" id="GO:0006887">
    <property type="term" value="P:exocytosis"/>
    <property type="evidence" value="ECO:0007669"/>
    <property type="project" value="InterPro"/>
</dbReference>
<dbReference type="PANTHER" id="PTHR21292">
    <property type="entry name" value="EXOCYST COMPLEX COMPONENT SEC6-RELATED"/>
    <property type="match status" value="1"/>
</dbReference>
<dbReference type="Pfam" id="PF06046">
    <property type="entry name" value="Sec6"/>
    <property type="match status" value="1"/>
</dbReference>
<gene>
    <name evidence="1" type="ORF">C0J50_20608</name>
</gene>
<reference evidence="1" key="1">
    <citation type="submission" date="2018-07" db="EMBL/GenBank/DDBJ databases">
        <title>Comparative genomics of catfishes provides insights into carnivory and benthic adaptation.</title>
        <authorList>
            <person name="Zhang Y."/>
            <person name="Wang D."/>
            <person name="Peng Z."/>
            <person name="Zheng S."/>
            <person name="Shao F."/>
            <person name="Tao W."/>
        </authorList>
    </citation>
    <scope>NUCLEOTIDE SEQUENCE</scope>
    <source>
        <strain evidence="1">Chongqing</strain>
    </source>
</reference>
<organism evidence="1 2">
    <name type="scientific">Silurus asotus</name>
    <name type="common">Amur catfish</name>
    <name type="synonym">Parasilurus asotus</name>
    <dbReference type="NCBI Taxonomy" id="30991"/>
    <lineage>
        <taxon>Eukaryota</taxon>
        <taxon>Metazoa</taxon>
        <taxon>Chordata</taxon>
        <taxon>Craniata</taxon>
        <taxon>Vertebrata</taxon>
        <taxon>Euteleostomi</taxon>
        <taxon>Actinopterygii</taxon>
        <taxon>Neopterygii</taxon>
        <taxon>Teleostei</taxon>
        <taxon>Ostariophysi</taxon>
        <taxon>Siluriformes</taxon>
        <taxon>Siluridae</taxon>
        <taxon>Silurus</taxon>
    </lineage>
</organism>
<dbReference type="AlphaFoldDB" id="A0AAD5FLD2"/>
<evidence type="ECO:0000313" key="2">
    <source>
        <dbReference type="Proteomes" id="UP001205998"/>
    </source>
</evidence>